<feature type="compositionally biased region" description="Polar residues" evidence="1">
    <location>
        <begin position="444"/>
        <end position="455"/>
    </location>
</feature>
<dbReference type="AlphaFoldDB" id="C6XPI8"/>
<keyword evidence="4" id="KW-1185">Reference proteome</keyword>
<dbReference type="HOGENOM" id="CLU_423217_0_0_5"/>
<keyword evidence="2" id="KW-0732">Signal</keyword>
<proteinExistence type="predicted"/>
<feature type="chain" id="PRO_5002971586" description="Antifreeze glycopeptide polyprotein" evidence="2">
    <location>
        <begin position="26"/>
        <end position="647"/>
    </location>
</feature>
<name>C6XPI8_HIRBI</name>
<evidence type="ECO:0000256" key="1">
    <source>
        <dbReference type="SAM" id="MobiDB-lite"/>
    </source>
</evidence>
<accession>C6XPI8</accession>
<evidence type="ECO:0000313" key="3">
    <source>
        <dbReference type="EMBL" id="ACT58474.1"/>
    </source>
</evidence>
<gene>
    <name evidence="3" type="ordered locus">Hbal_0780</name>
</gene>
<protein>
    <recommendedName>
        <fullName evidence="5">Antifreeze glycopeptide polyprotein</fullName>
    </recommendedName>
</protein>
<sequence length="647" mass="68620">MLKSAKCISASILVLASVLSLPATAQIISSGSLTEVDPWGVGWKSGKTNGLNSNLWAATSAQTVNELLGSIDGHLLSSAQSNLLRAVILSGGKAPIGDINEATGQRLRLLRELGENAHANNLLQRFPSEAWSEDPHKYEADLDLATGDNQRACAAVELAPSEDPYWQTLRATCFALAGNAAAANLAAEMAVSTGEEDPWFFEAVGAIAEVKAGNDKIKLPPANYSSGAAIALSLAADLPAAPDAATSIPVTYAALLSERTDASDEIRMQAMLHAARAGIIEAAKVRRAVISPKPAMIAPDPNLPADQQPQADSDILRNPLERAVDSVTNPALSMQDKATQLIAALAASYGNAQDYSLNAKILLPELKSIPQIRETAQLSPSFVEAALAAGDIALAKKWRDAMDNTFDEPPPAPAPTMQPTGLVQQPQPVQIDPATGKPLASGPMNLTPTLSQQPNDTSLTLDEQLAALNANQNAPNSAVNGQPSTIEAPLPARLPPILHSEWDKARFDVLILFATDNAKSQDITKVAQSLMAQNKQHPIESAQLLSLMSGIGYKLPPEARHLIADYQNSVPSMELILQDYQMDTALRTDATGEAVLRAFLILRDNQPHSGSLIPYTNSLNTLSQNGLEKNAKAIAFEALAPWGKPKN</sequence>
<evidence type="ECO:0000313" key="4">
    <source>
        <dbReference type="Proteomes" id="UP000002745"/>
    </source>
</evidence>
<dbReference type="RefSeq" id="WP_015826624.1">
    <property type="nucleotide sequence ID" value="NC_012982.1"/>
</dbReference>
<dbReference type="eggNOG" id="ENOG5033AA5">
    <property type="taxonomic scope" value="Bacteria"/>
</dbReference>
<dbReference type="STRING" id="582402.Hbal_0780"/>
<dbReference type="OrthoDB" id="7615437at2"/>
<dbReference type="EMBL" id="CP001678">
    <property type="protein sequence ID" value="ACT58474.1"/>
    <property type="molecule type" value="Genomic_DNA"/>
</dbReference>
<evidence type="ECO:0000256" key="2">
    <source>
        <dbReference type="SAM" id="SignalP"/>
    </source>
</evidence>
<evidence type="ECO:0008006" key="5">
    <source>
        <dbReference type="Google" id="ProtNLM"/>
    </source>
</evidence>
<dbReference type="KEGG" id="hba:Hbal_0780"/>
<organism evidence="3 4">
    <name type="scientific">Hirschia baltica (strain ATCC 49814 / DSM 5838 / IFAM 1418)</name>
    <dbReference type="NCBI Taxonomy" id="582402"/>
    <lineage>
        <taxon>Bacteria</taxon>
        <taxon>Pseudomonadati</taxon>
        <taxon>Pseudomonadota</taxon>
        <taxon>Alphaproteobacteria</taxon>
        <taxon>Hyphomonadales</taxon>
        <taxon>Hyphomonadaceae</taxon>
        <taxon>Hirschia</taxon>
    </lineage>
</organism>
<reference evidence="4" key="1">
    <citation type="journal article" date="2011" name="J. Bacteriol.">
        <title>Genome sequences of eight morphologically diverse alphaproteobacteria.</title>
        <authorList>
            <consortium name="US DOE Joint Genome Institute"/>
            <person name="Brown P.J."/>
            <person name="Kysela D.T."/>
            <person name="Buechlein A."/>
            <person name="Hemmerich C."/>
            <person name="Brun Y.V."/>
        </authorList>
    </citation>
    <scope>NUCLEOTIDE SEQUENCE [LARGE SCALE GENOMIC DNA]</scope>
    <source>
        <strain evidence="4">ATCC 49814 / DSM 5838 / IFAM 1418</strain>
    </source>
</reference>
<dbReference type="Proteomes" id="UP000002745">
    <property type="component" value="Chromosome"/>
</dbReference>
<feature type="signal peptide" evidence="2">
    <location>
        <begin position="1"/>
        <end position="25"/>
    </location>
</feature>
<feature type="region of interest" description="Disordered" evidence="1">
    <location>
        <begin position="435"/>
        <end position="455"/>
    </location>
</feature>